<dbReference type="Pfam" id="PF07898">
    <property type="entry name" value="DUF1676"/>
    <property type="match status" value="1"/>
</dbReference>
<dbReference type="AlphaFoldDB" id="A0A0P4VIE5"/>
<organism evidence="3">
    <name type="scientific">Rhodnius neglectus</name>
    <dbReference type="NCBI Taxonomy" id="72488"/>
    <lineage>
        <taxon>Eukaryota</taxon>
        <taxon>Metazoa</taxon>
        <taxon>Ecdysozoa</taxon>
        <taxon>Arthropoda</taxon>
        <taxon>Hexapoda</taxon>
        <taxon>Insecta</taxon>
        <taxon>Pterygota</taxon>
        <taxon>Neoptera</taxon>
        <taxon>Paraneoptera</taxon>
        <taxon>Hemiptera</taxon>
        <taxon>Heteroptera</taxon>
        <taxon>Panheteroptera</taxon>
        <taxon>Cimicomorpha</taxon>
        <taxon>Reduviidae</taxon>
        <taxon>Triatominae</taxon>
        <taxon>Rhodnius</taxon>
    </lineage>
</organism>
<sequence>MSNIRWCSFLLLFVVSQVYSAIVDNRVDDTITECTKHEDLLTCLGTRAIAAIDRAGRMSDIPIMDGITLVKEREYRAGRVLMSAEQIEAALPRDAEERSSKLTDLAYDSVLRFLQSHSLHLRMPQDAPETLQRALEEGRAKLKKKVLPILMLVGVKLLALLPLALGAIGLMAVKALFVGKLALVIAAIVAFQKFFSGGSGGIGSFGKVNSGDWSGGSSGGWSGASYGSGGSGPYYKRSMEEDDGAHRFAYSSHVPQDH</sequence>
<dbReference type="GO" id="GO:0016020">
    <property type="term" value="C:membrane"/>
    <property type="evidence" value="ECO:0007669"/>
    <property type="project" value="TreeGrafter"/>
</dbReference>
<keyword evidence="1" id="KW-1133">Transmembrane helix</keyword>
<dbReference type="EMBL" id="GDKW01002956">
    <property type="protein sequence ID" value="JAI53639.1"/>
    <property type="molecule type" value="mRNA"/>
</dbReference>
<dbReference type="InterPro" id="IPR012464">
    <property type="entry name" value="DUF1676"/>
</dbReference>
<accession>A0A0P4VIE5</accession>
<dbReference type="PANTHER" id="PTHR21879:SF17">
    <property type="entry name" value="LD24139P"/>
    <property type="match status" value="1"/>
</dbReference>
<evidence type="ECO:0000256" key="2">
    <source>
        <dbReference type="SAM" id="SignalP"/>
    </source>
</evidence>
<keyword evidence="1" id="KW-0472">Membrane</keyword>
<name>A0A0P4VIE5_9HEMI</name>
<keyword evidence="2" id="KW-0732">Signal</keyword>
<proteinExistence type="evidence at transcript level"/>
<reference evidence="3" key="1">
    <citation type="journal article" date="2016" name="PLoS Negl. Trop. Dis.">
        <title>A Deep Insight into the Sialome of Rhodnius neglectus, a Vector of Chagas Disease.</title>
        <authorList>
            <person name="Santiago P.B."/>
            <person name="Assumpcao T.C."/>
            <person name="Araujo C.N."/>
            <person name="Bastos I.M."/>
            <person name="Neves D."/>
            <person name="Silva I.G."/>
            <person name="Charneau S."/>
            <person name="Queiroz R.M."/>
            <person name="Raiol T."/>
            <person name="Oliveira J.V."/>
            <person name="Sousa M.V."/>
            <person name="Calvo E."/>
            <person name="Ribeiro J.M."/>
            <person name="Santana J.M."/>
        </authorList>
    </citation>
    <scope>NUCLEOTIDE SEQUENCE</scope>
    <source>
        <tissue evidence="3">Salivary glands</tissue>
    </source>
</reference>
<keyword evidence="1" id="KW-0812">Transmembrane</keyword>
<feature type="transmembrane region" description="Helical" evidence="1">
    <location>
        <begin position="175"/>
        <end position="195"/>
    </location>
</feature>
<evidence type="ECO:0000313" key="3">
    <source>
        <dbReference type="EMBL" id="JAI53639.1"/>
    </source>
</evidence>
<protein>
    <submittedName>
        <fullName evidence="3">Putative conserved plasma membrane protein</fullName>
    </submittedName>
</protein>
<dbReference type="PANTHER" id="PTHR21879">
    <property type="entry name" value="FI03362P-RELATED-RELATED"/>
    <property type="match status" value="1"/>
</dbReference>
<feature type="chain" id="PRO_5006069884" evidence="2">
    <location>
        <begin position="21"/>
        <end position="258"/>
    </location>
</feature>
<feature type="signal peptide" evidence="2">
    <location>
        <begin position="1"/>
        <end position="20"/>
    </location>
</feature>
<feature type="transmembrane region" description="Helical" evidence="1">
    <location>
        <begin position="146"/>
        <end position="168"/>
    </location>
</feature>
<evidence type="ECO:0000256" key="1">
    <source>
        <dbReference type="SAM" id="Phobius"/>
    </source>
</evidence>